<dbReference type="AlphaFoldDB" id="A0A6P8EGQ6"/>
<dbReference type="OrthoDB" id="1936883at2759"/>
<dbReference type="Pfam" id="PF23282">
    <property type="entry name" value="WHD_ROQ1"/>
    <property type="match status" value="1"/>
</dbReference>
<dbReference type="InterPro" id="IPR002182">
    <property type="entry name" value="NB-ARC"/>
</dbReference>
<dbReference type="GO" id="GO:0007165">
    <property type="term" value="P:signal transduction"/>
    <property type="evidence" value="ECO:0007669"/>
    <property type="project" value="InterPro"/>
</dbReference>
<dbReference type="PROSITE" id="PS50104">
    <property type="entry name" value="TIR"/>
    <property type="match status" value="1"/>
</dbReference>
<dbReference type="FunFam" id="3.40.50.10140:FF:000007">
    <property type="entry name" value="Disease resistance protein (TIR-NBS-LRR class)"/>
    <property type="match status" value="1"/>
</dbReference>
<dbReference type="Gene3D" id="3.40.50.300">
    <property type="entry name" value="P-loop containing nucleotide triphosphate hydrolases"/>
    <property type="match status" value="1"/>
</dbReference>
<dbReference type="Gene3D" id="3.40.50.10140">
    <property type="entry name" value="Toll/interleukin-1 receptor homology (TIR) domain"/>
    <property type="match status" value="1"/>
</dbReference>
<dbReference type="Pfam" id="PF00931">
    <property type="entry name" value="NB-ARC"/>
    <property type="match status" value="1"/>
</dbReference>
<keyword evidence="5" id="KW-0520">NAD</keyword>
<keyword evidence="2" id="KW-0433">Leucine-rich repeat</keyword>
<dbReference type="Gene3D" id="3.80.10.10">
    <property type="entry name" value="Ribonuclease Inhibitor"/>
    <property type="match status" value="2"/>
</dbReference>
<organism evidence="8 9">
    <name type="scientific">Punica granatum</name>
    <name type="common">Pomegranate</name>
    <dbReference type="NCBI Taxonomy" id="22663"/>
    <lineage>
        <taxon>Eukaryota</taxon>
        <taxon>Viridiplantae</taxon>
        <taxon>Streptophyta</taxon>
        <taxon>Embryophyta</taxon>
        <taxon>Tracheophyta</taxon>
        <taxon>Spermatophyta</taxon>
        <taxon>Magnoliopsida</taxon>
        <taxon>eudicotyledons</taxon>
        <taxon>Gunneridae</taxon>
        <taxon>Pentapetalae</taxon>
        <taxon>rosids</taxon>
        <taxon>malvids</taxon>
        <taxon>Myrtales</taxon>
        <taxon>Lythraceae</taxon>
        <taxon>Punica</taxon>
    </lineage>
</organism>
<dbReference type="GO" id="GO:0043531">
    <property type="term" value="F:ADP binding"/>
    <property type="evidence" value="ECO:0007669"/>
    <property type="project" value="InterPro"/>
</dbReference>
<evidence type="ECO:0000313" key="10">
    <source>
        <dbReference type="RefSeq" id="XP_031405966.1"/>
    </source>
</evidence>
<evidence type="ECO:0000313" key="8">
    <source>
        <dbReference type="Proteomes" id="UP000515151"/>
    </source>
</evidence>
<feature type="domain" description="TIR" evidence="7">
    <location>
        <begin position="40"/>
        <end position="207"/>
    </location>
</feature>
<evidence type="ECO:0000313" key="9">
    <source>
        <dbReference type="RefSeq" id="XP_031405965.1"/>
    </source>
</evidence>
<dbReference type="SUPFAM" id="SSF52058">
    <property type="entry name" value="L domain-like"/>
    <property type="match status" value="1"/>
</dbReference>
<reference evidence="8" key="1">
    <citation type="journal article" date="2020" name="Plant Biotechnol. J.">
        <title>The pomegranate (Punica granatum L.) draft genome dissects genetic divergence between soft- and hard-seeded cultivars.</title>
        <authorList>
            <person name="Luo X."/>
            <person name="Li H."/>
            <person name="Wu Z."/>
            <person name="Yao W."/>
            <person name="Zhao P."/>
            <person name="Cao D."/>
            <person name="Yu H."/>
            <person name="Li K."/>
            <person name="Poudel K."/>
            <person name="Zhao D."/>
            <person name="Zhang F."/>
            <person name="Xia X."/>
            <person name="Chen L."/>
            <person name="Wang Q."/>
            <person name="Jing D."/>
            <person name="Cao S."/>
        </authorList>
    </citation>
    <scope>NUCLEOTIDE SEQUENCE [LARGE SCALE GENOMIC DNA]</scope>
</reference>
<dbReference type="InterPro" id="IPR027417">
    <property type="entry name" value="P-loop_NTPase"/>
</dbReference>
<dbReference type="GO" id="GO:0006952">
    <property type="term" value="P:defense response"/>
    <property type="evidence" value="ECO:0007669"/>
    <property type="project" value="InterPro"/>
</dbReference>
<evidence type="ECO:0000256" key="6">
    <source>
        <dbReference type="ARBA" id="ARBA00047304"/>
    </source>
</evidence>
<dbReference type="InterPro" id="IPR032675">
    <property type="entry name" value="LRR_dom_sf"/>
</dbReference>
<protein>
    <recommendedName>
        <fullName evidence="1">ADP-ribosyl cyclase/cyclic ADP-ribose hydrolase</fullName>
        <ecNumber evidence="1">3.2.2.6</ecNumber>
    </recommendedName>
</protein>
<dbReference type="RefSeq" id="XP_031405965.1">
    <property type="nucleotide sequence ID" value="XM_031550105.1"/>
</dbReference>
<sequence length="1144" mass="130433">MATEFGASVSNKRRRDSGSSSVFHKRWRHDVSGSYSHKGWTYDVFLSFRGEDTRRSFTSHLFHCLEEKGVNAFIDNSLPRGEDISSQLIDTIRSSRISVVVLSRNYANSSWCLQELSEIMECRNKSLRQMVLPVFYDVDPSDVRKQAGCFGEAFAKHEEDKDKETVARWRAALTEVGSLSGWDLTNSASGTEAKIVKEIARRICNELNNAYLDVAKDPVGLRSRMIRVNEQVNDPSDYVRFIVIWGMGGIGKTTLAKAVFNQFFHGFEAKCFLANIRENSEQPNGLVHLQEQLLHDILRFQKIEVGNIDRGINVIKERLKSRRVLVVLDDVSHRDQLKALAREREWFGPGSRIIITTRNQDSAKEINADCIYKLPPLNDHESRQLFKQYAFRNCDPSAEFFELTKDVVSYCEGLPLALEVLGSYLLELSVEDWKSALHQLRRIPHGDIQKKLEISYHALGSEDDKKLFLDIACFFVGWDKNLVVKVLEACDLFVGLGLDVLSRRSLVKITYNNKLEMHELIRDMGREIVRRESPHNPGKRSRLFSQNDVLATLRNHSGTEQVEGLVSNYYLKLAEKVDAKAFERMRLLRLLELNNIHVDGDYGLFSKELRWLCWHGFPLDFLPDELYLGNLVVLDMQYSKLPSTWKTNSKEMPRLKVLNLSYSHFLTKTPDFSGLSKLEELIMEDCKELKEIDRSIGCLKGLLLMNLKDCEKLKSIPHSICKVRSLQVLDIRGCSNLMRLPDDFGNLESLIELRADGALIMQSPISFANLKNLSKLSLCGYNRRRSSSISALLWSWISKREAPKENNWLIASVCGLRSLTDLRLMDCNISDDANLEGIGSLQSLRRFHLSGSHLRSLPGSISALSNLQHFKVGCCPKLESLPDLPQKIKTVVVSRCESFRKISLPNTQVQTGMYFWDCPRLAEISHSGELNPFYLLNFKGCHKQLSAKLNELILKSWRGTELFVPGSNIPEWFEYQSTGPSIFFQLPACHSCKLNRIFVSYIICNRITTKEIIGYSRLFNTTRGKSKWSRLGCLLPFTNHISIFSIAPEEIMEVYEGIEVVLDVEPHPHLMIRAIGIHLEVEKCPSCSGIYIDDVEAGPSHGDSHDEYPQEIEKEPTTKITAGEQWLLRYYLVGVTARPILVPS</sequence>
<accession>A0A6P8EGQ6</accession>
<dbReference type="InterPro" id="IPR044974">
    <property type="entry name" value="Disease_R_plants"/>
</dbReference>
<dbReference type="PANTHER" id="PTHR11017:SF271">
    <property type="entry name" value="DISEASE RESISTANCE PROTEIN (TIR-NBS-LRR CLASS) FAMILY"/>
    <property type="match status" value="1"/>
</dbReference>
<comment type="catalytic activity">
    <reaction evidence="6">
        <text>NAD(+) + H2O = ADP-D-ribose + nicotinamide + H(+)</text>
        <dbReference type="Rhea" id="RHEA:16301"/>
        <dbReference type="ChEBI" id="CHEBI:15377"/>
        <dbReference type="ChEBI" id="CHEBI:15378"/>
        <dbReference type="ChEBI" id="CHEBI:17154"/>
        <dbReference type="ChEBI" id="CHEBI:57540"/>
        <dbReference type="ChEBI" id="CHEBI:57967"/>
        <dbReference type="EC" id="3.2.2.6"/>
    </reaction>
    <physiologicalReaction direction="left-to-right" evidence="6">
        <dbReference type="Rhea" id="RHEA:16302"/>
    </physiologicalReaction>
</comment>
<dbReference type="GO" id="GO:0061809">
    <property type="term" value="F:NAD+ nucleosidase activity, cyclic ADP-ribose generating"/>
    <property type="evidence" value="ECO:0007669"/>
    <property type="project" value="UniProtKB-EC"/>
</dbReference>
<evidence type="ECO:0000256" key="5">
    <source>
        <dbReference type="ARBA" id="ARBA00023027"/>
    </source>
</evidence>
<dbReference type="PRINTS" id="PR00364">
    <property type="entry name" value="DISEASERSIST"/>
</dbReference>
<reference evidence="9 10" key="2">
    <citation type="submission" date="2025-04" db="UniProtKB">
        <authorList>
            <consortium name="RefSeq"/>
        </authorList>
    </citation>
    <scope>IDENTIFICATION</scope>
    <source>
        <tissue evidence="9 10">Leaf</tissue>
    </source>
</reference>
<dbReference type="SUPFAM" id="SSF52540">
    <property type="entry name" value="P-loop containing nucleoside triphosphate hydrolases"/>
    <property type="match status" value="1"/>
</dbReference>
<dbReference type="InterPro" id="IPR042197">
    <property type="entry name" value="Apaf_helical"/>
</dbReference>
<evidence type="ECO:0000259" key="7">
    <source>
        <dbReference type="PROSITE" id="PS50104"/>
    </source>
</evidence>
<dbReference type="Proteomes" id="UP000515151">
    <property type="component" value="Chromosome 7"/>
</dbReference>
<name>A0A6P8EGQ6_PUNGR</name>
<keyword evidence="3" id="KW-0677">Repeat</keyword>
<dbReference type="Pfam" id="PF20160">
    <property type="entry name" value="C-JID"/>
    <property type="match status" value="1"/>
</dbReference>
<gene>
    <name evidence="9 10" type="primary">LOC116214685</name>
</gene>
<dbReference type="RefSeq" id="XP_031405966.1">
    <property type="nucleotide sequence ID" value="XM_031550106.1"/>
</dbReference>
<dbReference type="InterPro" id="IPR000157">
    <property type="entry name" value="TIR_dom"/>
</dbReference>
<evidence type="ECO:0000256" key="2">
    <source>
        <dbReference type="ARBA" id="ARBA00022614"/>
    </source>
</evidence>
<evidence type="ECO:0000256" key="3">
    <source>
        <dbReference type="ARBA" id="ARBA00022737"/>
    </source>
</evidence>
<dbReference type="SUPFAM" id="SSF52200">
    <property type="entry name" value="Toll/Interleukin receptor TIR domain"/>
    <property type="match status" value="1"/>
</dbReference>
<dbReference type="SMART" id="SM00255">
    <property type="entry name" value="TIR"/>
    <property type="match status" value="1"/>
</dbReference>
<dbReference type="Pfam" id="PF01582">
    <property type="entry name" value="TIR"/>
    <property type="match status" value="1"/>
</dbReference>
<dbReference type="EC" id="3.2.2.6" evidence="1"/>
<dbReference type="GeneID" id="116214685"/>
<dbReference type="PANTHER" id="PTHR11017">
    <property type="entry name" value="LEUCINE-RICH REPEAT-CONTAINING PROTEIN"/>
    <property type="match status" value="1"/>
</dbReference>
<dbReference type="Gene3D" id="1.10.8.430">
    <property type="entry name" value="Helical domain of apoptotic protease-activating factors"/>
    <property type="match status" value="1"/>
</dbReference>
<evidence type="ECO:0000256" key="4">
    <source>
        <dbReference type="ARBA" id="ARBA00022801"/>
    </source>
</evidence>
<dbReference type="InterPro" id="IPR035897">
    <property type="entry name" value="Toll_tir_struct_dom_sf"/>
</dbReference>
<keyword evidence="4" id="KW-0378">Hydrolase</keyword>
<dbReference type="InterPro" id="IPR045344">
    <property type="entry name" value="C-JID"/>
</dbReference>
<keyword evidence="8" id="KW-1185">Reference proteome</keyword>
<proteinExistence type="predicted"/>
<dbReference type="InterPro" id="IPR058192">
    <property type="entry name" value="WHD_ROQ1-like"/>
</dbReference>
<evidence type="ECO:0000256" key="1">
    <source>
        <dbReference type="ARBA" id="ARBA00011982"/>
    </source>
</evidence>